<organism evidence="11 12">
    <name type="scientific">Naja naja</name>
    <name type="common">Indian cobra</name>
    <dbReference type="NCBI Taxonomy" id="35670"/>
    <lineage>
        <taxon>Eukaryota</taxon>
        <taxon>Metazoa</taxon>
        <taxon>Chordata</taxon>
        <taxon>Craniata</taxon>
        <taxon>Vertebrata</taxon>
        <taxon>Euteleostomi</taxon>
        <taxon>Lepidosauria</taxon>
        <taxon>Squamata</taxon>
        <taxon>Bifurcata</taxon>
        <taxon>Unidentata</taxon>
        <taxon>Episquamata</taxon>
        <taxon>Toxicofera</taxon>
        <taxon>Serpentes</taxon>
        <taxon>Colubroidea</taxon>
        <taxon>Elapidae</taxon>
        <taxon>Elapinae</taxon>
        <taxon>Naja</taxon>
    </lineage>
</organism>
<evidence type="ECO:0000256" key="8">
    <source>
        <dbReference type="ARBA" id="ARBA00041816"/>
    </source>
</evidence>
<dbReference type="GO" id="GO:0005737">
    <property type="term" value="C:cytoplasm"/>
    <property type="evidence" value="ECO:0007669"/>
    <property type="project" value="UniProtKB-SubCell"/>
</dbReference>
<dbReference type="SMART" id="SM00320">
    <property type="entry name" value="WD40"/>
    <property type="match status" value="5"/>
</dbReference>
<dbReference type="OrthoDB" id="5594999at2759"/>
<name>A0A8C6VCI8_NAJNA</name>
<evidence type="ECO:0000313" key="12">
    <source>
        <dbReference type="Proteomes" id="UP000694559"/>
    </source>
</evidence>
<keyword evidence="12" id="KW-1185">Reference proteome</keyword>
<keyword evidence="4" id="KW-0819">tRNA processing</keyword>
<dbReference type="SUPFAM" id="SSF50978">
    <property type="entry name" value="WD40 repeat-like"/>
    <property type="match status" value="1"/>
</dbReference>
<keyword evidence="2" id="KW-0963">Cytoplasm</keyword>
<dbReference type="PANTHER" id="PTHR14344:SF3">
    <property type="entry name" value="WD REPEAT-CONTAINING PROTEIN 6"/>
    <property type="match status" value="1"/>
</dbReference>
<evidence type="ECO:0000256" key="4">
    <source>
        <dbReference type="ARBA" id="ARBA00022694"/>
    </source>
</evidence>
<dbReference type="PANTHER" id="PTHR14344">
    <property type="entry name" value="WD REPEAT PROTEIN"/>
    <property type="match status" value="1"/>
</dbReference>
<dbReference type="Gene3D" id="2.130.10.10">
    <property type="entry name" value="YVTN repeat-like/Quinoprotein amine dehydrogenase"/>
    <property type="match status" value="2"/>
</dbReference>
<evidence type="ECO:0000256" key="3">
    <source>
        <dbReference type="ARBA" id="ARBA00022574"/>
    </source>
</evidence>
<evidence type="ECO:0000256" key="1">
    <source>
        <dbReference type="ARBA" id="ARBA00004496"/>
    </source>
</evidence>
<proteinExistence type="inferred from homology"/>
<comment type="function">
    <text evidence="9">Together with methyltransferase FTSJ1, methylates the 2'-O-ribose of nucleotides at position 34 of the tRNA anticodon loop of substrate tRNAs. Required for the correct positioning of the substrate tRNA for methylation. Required to suppress amino acid starvation-induced autophagy. Enhances the STK11/LKB1-induced cell growth suppression activity.</text>
</comment>
<sequence>MTPEEYSPAAGSVGTAVSSSAFASWRARASWPPLLMTGVPVSLLLGLHGKQGVTSVTCHGGFIYSTGRDGCYRQLQVKDRQLQVLRKQKPCKDLEWLEELRFGPNGSLRVLGFHATHFVIWSASSSERLLCIPCGGGHRSWSYARCLSAETFAYIKSGEVWLYQSKGASSGQVTCVCHIGTLEASGRERISVFATGSEDNMVNILAFNVQTCRVTQLAALGDHISSVRALTVVQNGVSQPERARISAMLFSAGGRAQIECYSLALSPKPGSSSCVASQLAHVASHRLDEHWDYKKNKHKLIKMDPETRYMSVVVLARIEEEELPSPLCFLAAACSDGSVRLFLLLEKAKKLCLVAESFHHQHCVLKVEAFAYKTTARRRRLHFMGSAATDGSIAFWDVTAALGHIAATVKTGDIQMKPLGRSLTIQAHSCGVNSLHIQKTAERRFVVVSGSDDGSISVHVIEAKAESAVGQETPAGAGIQVIRKVSRLCAHAAHVTGVRLFQLNFLLSVSVDQRLTLWSLCEDSLSFVWSKFCHVADVAALECWETEGCGYRGVICGQGLQVLSWGLAVQGGEIKEGI</sequence>
<dbReference type="InterPro" id="IPR036322">
    <property type="entry name" value="WD40_repeat_dom_sf"/>
</dbReference>
<evidence type="ECO:0000256" key="2">
    <source>
        <dbReference type="ARBA" id="ARBA00022490"/>
    </source>
</evidence>
<dbReference type="Pfam" id="PF00400">
    <property type="entry name" value="WD40"/>
    <property type="match status" value="1"/>
</dbReference>
<comment type="subunit">
    <text evidence="10">Interacts with FTSJ1; the interaction is direct, and required for 2'-O-methylation of position 34 in substrate tRNAs. Interacts with IRS4. Interacts with STK11/LKB1.</text>
</comment>
<accession>A0A8C6VCI8</accession>
<keyword evidence="5" id="KW-0677">Repeat</keyword>
<dbReference type="InterPro" id="IPR015943">
    <property type="entry name" value="WD40/YVTN_repeat-like_dom_sf"/>
</dbReference>
<reference evidence="11" key="2">
    <citation type="submission" date="2025-09" db="UniProtKB">
        <authorList>
            <consortium name="Ensembl"/>
        </authorList>
    </citation>
    <scope>IDENTIFICATION</scope>
</reference>
<dbReference type="OMA" id="FWDITSD"/>
<evidence type="ECO:0000256" key="6">
    <source>
        <dbReference type="ARBA" id="ARBA00038255"/>
    </source>
</evidence>
<comment type="similarity">
    <text evidence="6">Belongs to the WD repeat WDR6 family.</text>
</comment>
<dbReference type="InterPro" id="IPR001680">
    <property type="entry name" value="WD40_rpt"/>
</dbReference>
<dbReference type="Ensembl" id="ENSNNAT00000004571.1">
    <property type="protein sequence ID" value="ENSNNAP00000004369.1"/>
    <property type="gene ID" value="ENSNNAG00000002924.1"/>
</dbReference>
<keyword evidence="3" id="KW-0853">WD repeat</keyword>
<dbReference type="GeneTree" id="ENSGT00420000029923"/>
<dbReference type="GO" id="GO:0030488">
    <property type="term" value="P:tRNA methylation"/>
    <property type="evidence" value="ECO:0007669"/>
    <property type="project" value="TreeGrafter"/>
</dbReference>
<dbReference type="AlphaFoldDB" id="A0A8C6VCI8"/>
<evidence type="ECO:0000313" key="11">
    <source>
        <dbReference type="Ensembl" id="ENSNNAP00000004369.1"/>
    </source>
</evidence>
<evidence type="ECO:0000256" key="10">
    <source>
        <dbReference type="ARBA" id="ARBA00047056"/>
    </source>
</evidence>
<comment type="subcellular location">
    <subcellularLocation>
        <location evidence="1">Cytoplasm</location>
    </subcellularLocation>
</comment>
<reference evidence="11" key="1">
    <citation type="submission" date="2025-08" db="UniProtKB">
        <authorList>
            <consortium name="Ensembl"/>
        </authorList>
    </citation>
    <scope>IDENTIFICATION</scope>
</reference>
<evidence type="ECO:0000256" key="5">
    <source>
        <dbReference type="ARBA" id="ARBA00022737"/>
    </source>
</evidence>
<dbReference type="Proteomes" id="UP000694559">
    <property type="component" value="Unplaced"/>
</dbReference>
<evidence type="ECO:0000256" key="7">
    <source>
        <dbReference type="ARBA" id="ARBA00040154"/>
    </source>
</evidence>
<protein>
    <recommendedName>
        <fullName evidence="7">tRNA (34-2'-O)-methyltransferase regulator WDR6</fullName>
    </recommendedName>
    <alternativeName>
        <fullName evidence="8">WD repeat-containing protein 6</fullName>
    </alternativeName>
</protein>
<evidence type="ECO:0000256" key="9">
    <source>
        <dbReference type="ARBA" id="ARBA00045751"/>
    </source>
</evidence>
<dbReference type="InterPro" id="IPR051973">
    <property type="entry name" value="tRNA_Anticodon_Mtase-Reg"/>
</dbReference>